<organism evidence="2 3">
    <name type="scientific">Adineta ricciae</name>
    <name type="common">Rotifer</name>
    <dbReference type="NCBI Taxonomy" id="249248"/>
    <lineage>
        <taxon>Eukaryota</taxon>
        <taxon>Metazoa</taxon>
        <taxon>Spiralia</taxon>
        <taxon>Gnathifera</taxon>
        <taxon>Rotifera</taxon>
        <taxon>Eurotatoria</taxon>
        <taxon>Bdelloidea</taxon>
        <taxon>Adinetida</taxon>
        <taxon>Adinetidae</taxon>
        <taxon>Adineta</taxon>
    </lineage>
</organism>
<dbReference type="AlphaFoldDB" id="A0A816BKU0"/>
<evidence type="ECO:0000256" key="1">
    <source>
        <dbReference type="SAM" id="MobiDB-lite"/>
    </source>
</evidence>
<feature type="compositionally biased region" description="Basic and acidic residues" evidence="1">
    <location>
        <begin position="61"/>
        <end position="76"/>
    </location>
</feature>
<evidence type="ECO:0000313" key="2">
    <source>
        <dbReference type="EMBL" id="CAF1610620.1"/>
    </source>
</evidence>
<dbReference type="Proteomes" id="UP000663828">
    <property type="component" value="Unassembled WGS sequence"/>
</dbReference>
<name>A0A816BKU0_ADIRI</name>
<feature type="compositionally biased region" description="Polar residues" evidence="1">
    <location>
        <begin position="36"/>
        <end position="49"/>
    </location>
</feature>
<sequence>MASNINMNTQAWTDPKEAIVNLNGLINMVQRLQNNSKNYTSDNTSLVQTTHEENTYDNPDTDERNFSDERRNETQNKRTRNLIDGDTNNVQSPKNQRTQGGFGSNYQHNTNRSIIIRNSNLHRRDDIRINNGMNSNHNQRTTTTNNSTTVFNHYDINEQSISYSIDSHLPPIVIECQPTIRSKEIAIKLVTGFINYIEKDFRKQHPNHKRSSGF</sequence>
<evidence type="ECO:0000313" key="3">
    <source>
        <dbReference type="Proteomes" id="UP000663828"/>
    </source>
</evidence>
<comment type="caution">
    <text evidence="2">The sequence shown here is derived from an EMBL/GenBank/DDBJ whole genome shotgun (WGS) entry which is preliminary data.</text>
</comment>
<reference evidence="2" key="1">
    <citation type="submission" date="2021-02" db="EMBL/GenBank/DDBJ databases">
        <authorList>
            <person name="Nowell W R."/>
        </authorList>
    </citation>
    <scope>NUCLEOTIDE SEQUENCE</scope>
</reference>
<keyword evidence="3" id="KW-1185">Reference proteome</keyword>
<dbReference type="EMBL" id="CAJNOR010007097">
    <property type="protein sequence ID" value="CAF1610620.1"/>
    <property type="molecule type" value="Genomic_DNA"/>
</dbReference>
<feature type="region of interest" description="Disordered" evidence="1">
    <location>
        <begin position="36"/>
        <end position="108"/>
    </location>
</feature>
<feature type="compositionally biased region" description="Polar residues" evidence="1">
    <location>
        <begin position="86"/>
        <end position="108"/>
    </location>
</feature>
<protein>
    <submittedName>
        <fullName evidence="2">Uncharacterized protein</fullName>
    </submittedName>
</protein>
<proteinExistence type="predicted"/>
<gene>
    <name evidence="2" type="ORF">XAT740_LOCUS48851</name>
</gene>
<accession>A0A816BKU0</accession>